<keyword evidence="1" id="KW-0812">Transmembrane</keyword>
<keyword evidence="1" id="KW-1133">Transmembrane helix</keyword>
<comment type="caution">
    <text evidence="2">The sequence shown here is derived from an EMBL/GenBank/DDBJ whole genome shotgun (WGS) entry which is preliminary data.</text>
</comment>
<dbReference type="Pfam" id="PF14329">
    <property type="entry name" value="DUF4386"/>
    <property type="match status" value="1"/>
</dbReference>
<dbReference type="EMBL" id="JACBYW010000008">
    <property type="protein sequence ID" value="NYH80705.1"/>
    <property type="molecule type" value="Genomic_DNA"/>
</dbReference>
<feature type="transmembrane region" description="Helical" evidence="1">
    <location>
        <begin position="178"/>
        <end position="201"/>
    </location>
</feature>
<feature type="transmembrane region" description="Helical" evidence="1">
    <location>
        <begin position="144"/>
        <end position="166"/>
    </location>
</feature>
<evidence type="ECO:0008006" key="4">
    <source>
        <dbReference type="Google" id="ProtNLM"/>
    </source>
</evidence>
<gene>
    <name evidence="2" type="ORF">FHR84_004071</name>
</gene>
<feature type="transmembrane region" description="Helical" evidence="1">
    <location>
        <begin position="92"/>
        <end position="112"/>
    </location>
</feature>
<accession>A0A852Z5V2</accession>
<feature type="transmembrane region" description="Helical" evidence="1">
    <location>
        <begin position="59"/>
        <end position="80"/>
    </location>
</feature>
<reference evidence="2 3" key="1">
    <citation type="submission" date="2020-07" db="EMBL/GenBank/DDBJ databases">
        <title>Genomic Encyclopedia of Type Strains, Phase III (KMG-III): the genomes of soil and plant-associated and newly described type strains.</title>
        <authorList>
            <person name="Whitman W."/>
        </authorList>
    </citation>
    <scope>NUCLEOTIDE SEQUENCE [LARGE SCALE GENOMIC DNA]</scope>
    <source>
        <strain evidence="2 3">CECT 8576</strain>
    </source>
</reference>
<name>A0A852Z5V2_9ACTN</name>
<dbReference type="AlphaFoldDB" id="A0A852Z5V2"/>
<proteinExistence type="predicted"/>
<keyword evidence="1" id="KW-0472">Membrane</keyword>
<evidence type="ECO:0000313" key="3">
    <source>
        <dbReference type="Proteomes" id="UP000548304"/>
    </source>
</evidence>
<keyword evidence="3" id="KW-1185">Reference proteome</keyword>
<organism evidence="2 3">
    <name type="scientific">Actinopolyspora biskrensis</name>
    <dbReference type="NCBI Taxonomy" id="1470178"/>
    <lineage>
        <taxon>Bacteria</taxon>
        <taxon>Bacillati</taxon>
        <taxon>Actinomycetota</taxon>
        <taxon>Actinomycetes</taxon>
        <taxon>Actinopolysporales</taxon>
        <taxon>Actinopolysporaceae</taxon>
        <taxon>Actinopolyspora</taxon>
    </lineage>
</organism>
<dbReference type="Proteomes" id="UP000548304">
    <property type="component" value="Unassembled WGS sequence"/>
</dbReference>
<dbReference type="InterPro" id="IPR025495">
    <property type="entry name" value="DUF4386"/>
</dbReference>
<protein>
    <recommendedName>
        <fullName evidence="4">DUF4386 domain-containing protein</fullName>
    </recommendedName>
</protein>
<dbReference type="RefSeq" id="WP_179537024.1">
    <property type="nucleotide sequence ID" value="NZ_JACBYW010000008.1"/>
</dbReference>
<feature type="transmembrane region" description="Helical" evidence="1">
    <location>
        <begin position="207"/>
        <end position="227"/>
    </location>
</feature>
<sequence>MSERVTLDARAHRFQTRSAGILALLGTVLTIIGQLLQQRADIPRGDPLGVFGYIDGKPWFVAALLGVFGMLCWAAAFVAAGHALRDPISRSIARMAEPLLVVATVLFAVNYAHDGFSSGMLAQQWTSGELDPDAATAAYRVVEILVGGVSTLSQALVGLALAVYALAMLRSRQYPRVLSWLGIVGTVGWFLAGSALFLRLPGSSFELLLPFSGLATVWVLGVGITLLRRNFSDVRLDPS</sequence>
<evidence type="ECO:0000313" key="2">
    <source>
        <dbReference type="EMBL" id="NYH80705.1"/>
    </source>
</evidence>
<feature type="transmembrane region" description="Helical" evidence="1">
    <location>
        <begin position="21"/>
        <end position="39"/>
    </location>
</feature>
<evidence type="ECO:0000256" key="1">
    <source>
        <dbReference type="SAM" id="Phobius"/>
    </source>
</evidence>